<organism evidence="3 4">
    <name type="scientific">Drosophila navojoa</name>
    <name type="common">Fruit fly</name>
    <dbReference type="NCBI Taxonomy" id="7232"/>
    <lineage>
        <taxon>Eukaryota</taxon>
        <taxon>Metazoa</taxon>
        <taxon>Ecdysozoa</taxon>
        <taxon>Arthropoda</taxon>
        <taxon>Hexapoda</taxon>
        <taxon>Insecta</taxon>
        <taxon>Pterygota</taxon>
        <taxon>Neoptera</taxon>
        <taxon>Endopterygota</taxon>
        <taxon>Diptera</taxon>
        <taxon>Brachycera</taxon>
        <taxon>Muscomorpha</taxon>
        <taxon>Ephydroidea</taxon>
        <taxon>Drosophilidae</taxon>
        <taxon>Drosophila</taxon>
    </lineage>
</organism>
<feature type="compositionally biased region" description="Basic and acidic residues" evidence="1">
    <location>
        <begin position="130"/>
        <end position="140"/>
    </location>
</feature>
<evidence type="ECO:0000256" key="2">
    <source>
        <dbReference type="SAM" id="Phobius"/>
    </source>
</evidence>
<dbReference type="OrthoDB" id="6683043at2759"/>
<proteinExistence type="predicted"/>
<dbReference type="AlphaFoldDB" id="A0A484BWF1"/>
<keyword evidence="2" id="KW-1133">Transmembrane helix</keyword>
<gene>
    <name evidence="3" type="ORF">AWZ03_000689</name>
</gene>
<feature type="region of interest" description="Disordered" evidence="1">
    <location>
        <begin position="119"/>
        <end position="140"/>
    </location>
</feature>
<feature type="transmembrane region" description="Helical" evidence="2">
    <location>
        <begin position="28"/>
        <end position="52"/>
    </location>
</feature>
<dbReference type="OMA" id="HEYGDFT"/>
<name>A0A484BWF1_DRONA</name>
<evidence type="ECO:0000313" key="4">
    <source>
        <dbReference type="Proteomes" id="UP000295192"/>
    </source>
</evidence>
<sequence length="197" mass="23207">MSTIEEERKAYINNPYFTGPIYGSFKPFYVTIAICTVVLGSIIILNIILGCCSKHRKYWQDRHTGNRWLVSIWSSTPHKQPPLDFTELQEASYFDRFHPTTHQQVFPSDVVVSVDDLEPVHQSHHQQRPPRPEGRTLHQQRQREEYVELQKRETLFVIGVIIVMLRYGPRLCGLRHHALPDNHDMREKTYEHEISYA</sequence>
<keyword evidence="2" id="KW-0812">Transmembrane</keyword>
<protein>
    <submittedName>
        <fullName evidence="3">Uncharacterized protein</fullName>
    </submittedName>
</protein>
<keyword evidence="2" id="KW-0472">Membrane</keyword>
<comment type="caution">
    <text evidence="3">The sequence shown here is derived from an EMBL/GenBank/DDBJ whole genome shotgun (WGS) entry which is preliminary data.</text>
</comment>
<evidence type="ECO:0000313" key="3">
    <source>
        <dbReference type="EMBL" id="TDG53146.1"/>
    </source>
</evidence>
<dbReference type="EMBL" id="LSRL02000002">
    <property type="protein sequence ID" value="TDG53146.1"/>
    <property type="molecule type" value="Genomic_DNA"/>
</dbReference>
<accession>A0A484BWF1</accession>
<dbReference type="Proteomes" id="UP000295192">
    <property type="component" value="Unassembled WGS sequence"/>
</dbReference>
<keyword evidence="4" id="KW-1185">Reference proteome</keyword>
<reference evidence="3 4" key="1">
    <citation type="journal article" date="2019" name="J. Hered.">
        <title>An Improved Genome Assembly for Drosophila navojoa, the Basal Species in the mojavensis Cluster.</title>
        <authorList>
            <person name="Vanderlinde T."/>
            <person name="Dupim E.G."/>
            <person name="Nazario-Yepiz N.O."/>
            <person name="Carvalho A.B."/>
        </authorList>
    </citation>
    <scope>NUCLEOTIDE SEQUENCE [LARGE SCALE GENOMIC DNA]</scope>
    <source>
        <strain evidence="3">Navoj_Jal97</strain>
        <tissue evidence="3">Whole organism</tissue>
    </source>
</reference>
<evidence type="ECO:0000256" key="1">
    <source>
        <dbReference type="SAM" id="MobiDB-lite"/>
    </source>
</evidence>